<keyword evidence="2" id="KW-1185">Reference proteome</keyword>
<dbReference type="PANTHER" id="PTHR40254">
    <property type="entry name" value="BLR0577 PROTEIN"/>
    <property type="match status" value="1"/>
</dbReference>
<gene>
    <name evidence="1" type="ORF">H9L15_01735</name>
</gene>
<dbReference type="InterPro" id="IPR052189">
    <property type="entry name" value="L-asp_N-monooxygenase_NS-form"/>
</dbReference>
<evidence type="ECO:0000313" key="2">
    <source>
        <dbReference type="Proteomes" id="UP000516134"/>
    </source>
</evidence>
<evidence type="ECO:0000313" key="1">
    <source>
        <dbReference type="EMBL" id="QNP43528.1"/>
    </source>
</evidence>
<dbReference type="PANTHER" id="PTHR40254:SF1">
    <property type="entry name" value="BLR0577 PROTEIN"/>
    <property type="match status" value="1"/>
</dbReference>
<organism evidence="1 2">
    <name type="scientific">Sphingomonas daechungensis</name>
    <dbReference type="NCBI Taxonomy" id="1176646"/>
    <lineage>
        <taxon>Bacteria</taxon>
        <taxon>Pseudomonadati</taxon>
        <taxon>Pseudomonadota</taxon>
        <taxon>Alphaproteobacteria</taxon>
        <taxon>Sphingomonadales</taxon>
        <taxon>Sphingomonadaceae</taxon>
        <taxon>Sphingomonas</taxon>
    </lineage>
</organism>
<dbReference type="Proteomes" id="UP000516134">
    <property type="component" value="Chromosome"/>
</dbReference>
<protein>
    <recommendedName>
        <fullName evidence="3">FAD-dependent oxidoreductase</fullName>
    </recommendedName>
</protein>
<name>A0ABX6T2S9_9SPHN</name>
<reference evidence="1 2" key="1">
    <citation type="submission" date="2020-08" db="EMBL/GenBank/DDBJ databases">
        <title>Genome sequence of Sphingomonas daechungensis KACC 18115T.</title>
        <authorList>
            <person name="Hyun D.-W."/>
            <person name="Bae J.-W."/>
        </authorList>
    </citation>
    <scope>NUCLEOTIDE SEQUENCE [LARGE SCALE GENOMIC DNA]</scope>
    <source>
        <strain evidence="1 2">KACC 18115</strain>
    </source>
</reference>
<dbReference type="EMBL" id="CP060780">
    <property type="protein sequence ID" value="QNP43528.1"/>
    <property type="molecule type" value="Genomic_DNA"/>
</dbReference>
<dbReference type="RefSeq" id="WP_187714958.1">
    <property type="nucleotide sequence ID" value="NZ_CP060780.1"/>
</dbReference>
<proteinExistence type="predicted"/>
<evidence type="ECO:0008006" key="3">
    <source>
        <dbReference type="Google" id="ProtNLM"/>
    </source>
</evidence>
<accession>A0ABX6T2S9</accession>
<sequence>MGRPPAPHRAGSRRRLQSLIAEGRLTVLAGRIQSIREEEDRLVVNYRRRGSSQVAEDRFAYLINCTGPLGSIARTRDPLLKGMLADGLARPDEMGIAFDVDEFSRIAGAKNAWAMGPLTKGRYWEMIAVPDIRGQAAAVADDIEAELGR</sequence>